<dbReference type="PANTHER" id="PTHR45835">
    <property type="entry name" value="YALI0A06105P"/>
    <property type="match status" value="1"/>
</dbReference>
<dbReference type="InterPro" id="IPR043128">
    <property type="entry name" value="Rev_trsase/Diguanyl_cyclase"/>
</dbReference>
<reference evidence="3" key="1">
    <citation type="journal article" date="2019" name="Sci. Rep.">
        <title>Draft genome of Tanacetum cinerariifolium, the natural source of mosquito coil.</title>
        <authorList>
            <person name="Yamashiro T."/>
            <person name="Shiraishi A."/>
            <person name="Satake H."/>
            <person name="Nakayama K."/>
        </authorList>
    </citation>
    <scope>NUCLEOTIDE SEQUENCE</scope>
</reference>
<feature type="region of interest" description="Disordered" evidence="1">
    <location>
        <begin position="1"/>
        <end position="48"/>
    </location>
</feature>
<evidence type="ECO:0000259" key="2">
    <source>
        <dbReference type="Pfam" id="PF24626"/>
    </source>
</evidence>
<organism evidence="3">
    <name type="scientific">Tanacetum cinerariifolium</name>
    <name type="common">Dalmatian daisy</name>
    <name type="synonym">Chrysanthemum cinerariifolium</name>
    <dbReference type="NCBI Taxonomy" id="118510"/>
    <lineage>
        <taxon>Eukaryota</taxon>
        <taxon>Viridiplantae</taxon>
        <taxon>Streptophyta</taxon>
        <taxon>Embryophyta</taxon>
        <taxon>Tracheophyta</taxon>
        <taxon>Spermatophyta</taxon>
        <taxon>Magnoliopsida</taxon>
        <taxon>eudicotyledons</taxon>
        <taxon>Gunneridae</taxon>
        <taxon>Pentapetalae</taxon>
        <taxon>asterids</taxon>
        <taxon>campanulids</taxon>
        <taxon>Asterales</taxon>
        <taxon>Asteraceae</taxon>
        <taxon>Asteroideae</taxon>
        <taxon>Anthemideae</taxon>
        <taxon>Anthemidinae</taxon>
        <taxon>Tanacetum</taxon>
    </lineage>
</organism>
<name>A0A6L2JGG4_TANCI</name>
<dbReference type="SUPFAM" id="SSF56672">
    <property type="entry name" value="DNA/RNA polymerases"/>
    <property type="match status" value="1"/>
</dbReference>
<feature type="region of interest" description="Disordered" evidence="1">
    <location>
        <begin position="193"/>
        <end position="276"/>
    </location>
</feature>
<dbReference type="InterPro" id="IPR043502">
    <property type="entry name" value="DNA/RNA_pol_sf"/>
</dbReference>
<dbReference type="InterPro" id="IPR056924">
    <property type="entry name" value="SH3_Tf2-1"/>
</dbReference>
<feature type="compositionally biased region" description="Basic and acidic residues" evidence="1">
    <location>
        <begin position="200"/>
        <end position="219"/>
    </location>
</feature>
<protein>
    <recommendedName>
        <fullName evidence="2">Tf2-1-like SH3-like domain-containing protein</fullName>
    </recommendedName>
</protein>
<dbReference type="Pfam" id="PF24626">
    <property type="entry name" value="SH3_Tf2-1"/>
    <property type="match status" value="1"/>
</dbReference>
<dbReference type="Gene3D" id="3.30.70.270">
    <property type="match status" value="1"/>
</dbReference>
<dbReference type="Gene3D" id="3.30.420.10">
    <property type="entry name" value="Ribonuclease H-like superfamily/Ribonuclease H"/>
    <property type="match status" value="1"/>
</dbReference>
<dbReference type="PANTHER" id="PTHR45835:SF99">
    <property type="entry name" value="CHROMO DOMAIN-CONTAINING PROTEIN-RELATED"/>
    <property type="match status" value="1"/>
</dbReference>
<proteinExistence type="predicted"/>
<dbReference type="SUPFAM" id="SSF53098">
    <property type="entry name" value="Ribonuclease H-like"/>
    <property type="match status" value="1"/>
</dbReference>
<gene>
    <name evidence="3" type="ORF">Tci_006963</name>
</gene>
<sequence>MLLRMTTRSVGRATATPQGGRIDGRTGRGSGRTRGRSGDQGNVGIDGQIGGQGNEVNVGVDGFSDFFSIISQQLQKLLPTILAQVGNQGSNQGNPRNQNGNVVNDNIQGDVRNVIVSNNRRGCTYKGLLACNLKEYDRKGEAAVGMSWEDFKILTREEFFLVNEMQKLETKFWNRVMVEAGHAAYTDRFHELTRNGSLKKNPDNRGNGREPNRDRNARDKNKRTRTGNAFATTTNSVRREYNGTIPKLNQAQRPSGNRPNQVVAINGGQGHRNNGNQARRRAFMLGAEEARQDPNIMMGIEPSELGFSYEIEIASGQLVEIDKVIRGCKLEIEDWLSNYKAEIIYYEKVVRIPLQDGQVLRVMGERPKEKMRHLMSAKAKEQKLKEIVVVREFPEKCKTFDWGEEQESAFQTLKDKLCNAPILALLNRLEDFVHRWIKLFSDYDCKIRYHPGKENVVADVLSRKERVKPKRIQAINMTLQSSIKDKILAAQEEASDEPTEMQRGMDELMKCRSDGVKTEHQRLSGLLQQLEILEWKWERIAMDFVTNLPRTTSGHDAIWVIVDRLTKSDHFLPMREDYKIDRLARLYLNEIVARHGVSISIISDHDNRFTSRLAFAAICKNKGVTPVAYRIRLPEGLNGVHDMFHVSNLKKCLADPTLQVPLDEIQLDAKLNFVEEPIEILER</sequence>
<accession>A0A6L2JGG4</accession>
<dbReference type="InterPro" id="IPR036397">
    <property type="entry name" value="RNaseH_sf"/>
</dbReference>
<dbReference type="InterPro" id="IPR012337">
    <property type="entry name" value="RNaseH-like_sf"/>
</dbReference>
<feature type="compositionally biased region" description="Polar residues" evidence="1">
    <location>
        <begin position="227"/>
        <end position="236"/>
    </location>
</feature>
<evidence type="ECO:0000313" key="3">
    <source>
        <dbReference type="EMBL" id="GEU34985.1"/>
    </source>
</evidence>
<feature type="compositionally biased region" description="Polar residues" evidence="1">
    <location>
        <begin position="247"/>
        <end position="260"/>
    </location>
</feature>
<dbReference type="GO" id="GO:0003676">
    <property type="term" value="F:nucleic acid binding"/>
    <property type="evidence" value="ECO:0007669"/>
    <property type="project" value="InterPro"/>
</dbReference>
<evidence type="ECO:0000256" key="1">
    <source>
        <dbReference type="SAM" id="MobiDB-lite"/>
    </source>
</evidence>
<comment type="caution">
    <text evidence="3">The sequence shown here is derived from an EMBL/GenBank/DDBJ whole genome shotgun (WGS) entry which is preliminary data.</text>
</comment>
<feature type="domain" description="Tf2-1-like SH3-like" evidence="2">
    <location>
        <begin position="624"/>
        <end position="652"/>
    </location>
</feature>
<dbReference type="AlphaFoldDB" id="A0A6L2JGG4"/>
<dbReference type="EMBL" id="BKCJ010000640">
    <property type="protein sequence ID" value="GEU34985.1"/>
    <property type="molecule type" value="Genomic_DNA"/>
</dbReference>